<evidence type="ECO:0000256" key="1">
    <source>
        <dbReference type="SAM" id="Coils"/>
    </source>
</evidence>
<gene>
    <name evidence="2" type="ORF">SIL78_18765</name>
</gene>
<feature type="coiled-coil region" evidence="1">
    <location>
        <begin position="145"/>
        <end position="195"/>
    </location>
</feature>
<protein>
    <submittedName>
        <fullName evidence="2">Uncharacterized protein</fullName>
    </submittedName>
</protein>
<dbReference type="Proteomes" id="UP001276761">
    <property type="component" value="Unassembled WGS sequence"/>
</dbReference>
<sequence length="361" mass="40966">MTYEQWRTSYQDSEQAARAAFAMAVEHLNSRGFLALELVEKDEAIQMARSVLQMAEEPDLENPDPEDLANLNAAISEALGLLDKAVLISASKAAPAAKPASKGMDHDYAKKKLATLLRDVGNFNGDEFWREMSRLASGATGRDHAEALEKQLNRYKQAEMTWEQTMMRLLGVDGVKDAEREIAALQSRVSIVGRNMRRVAELAKAQQEWIDAVPDSVELPTMPGYSRDWADNVVVDASASLPLSDHPDFYRHKQVQDRFITQLREANRQRQAQIEQLTAQLLTARNVHYDAYWNNDDRVHAMESALDSPPLITLLASRDEENFRKGFWHGFERARMRPDEHNILNEWEEVRALRGFAEATS</sequence>
<proteinExistence type="predicted"/>
<evidence type="ECO:0000313" key="2">
    <source>
        <dbReference type="EMBL" id="MDX5979594.1"/>
    </source>
</evidence>
<keyword evidence="1" id="KW-0175">Coiled coil</keyword>
<dbReference type="RefSeq" id="WP_198349996.1">
    <property type="nucleotide sequence ID" value="NZ_JABASV010000012.1"/>
</dbReference>
<dbReference type="EMBL" id="JAWXXT010000002">
    <property type="protein sequence ID" value="MDX5979594.1"/>
    <property type="molecule type" value="Genomic_DNA"/>
</dbReference>
<evidence type="ECO:0000313" key="3">
    <source>
        <dbReference type="Proteomes" id="UP001276761"/>
    </source>
</evidence>
<name>A0AAJ2RZU8_9GAMM</name>
<accession>A0AAJ2RZU8</accession>
<comment type="caution">
    <text evidence="2">The sequence shown here is derived from an EMBL/GenBank/DDBJ whole genome shotgun (WGS) entry which is preliminary data.</text>
</comment>
<organism evidence="2 3">
    <name type="scientific">Vreelandella alkaliphila</name>
    <dbReference type="NCBI Taxonomy" id="272774"/>
    <lineage>
        <taxon>Bacteria</taxon>
        <taxon>Pseudomonadati</taxon>
        <taxon>Pseudomonadota</taxon>
        <taxon>Gammaproteobacteria</taxon>
        <taxon>Oceanospirillales</taxon>
        <taxon>Halomonadaceae</taxon>
        <taxon>Vreelandella</taxon>
    </lineage>
</organism>
<dbReference type="GeneID" id="303167582"/>
<reference evidence="2" key="1">
    <citation type="submission" date="2023-11" db="EMBL/GenBank/DDBJ databases">
        <title>MicrobeMod: A computational toolkit for identifying prokaryotic methylation and restriction-modification with nanopore sequencing.</title>
        <authorList>
            <person name="Crits-Christoph A."/>
            <person name="Kang S.C."/>
            <person name="Lee H."/>
            <person name="Ostrov N."/>
        </authorList>
    </citation>
    <scope>NUCLEOTIDE SEQUENCE</scope>
    <source>
        <strain evidence="2">ATCC BAA-953</strain>
    </source>
</reference>
<dbReference type="AlphaFoldDB" id="A0AAJ2RZU8"/>